<sequence length="46" mass="5819">MTPWEEEQEKQDAEIWKRPRRTFIFDKPFYPDFPPEPKVNFELNYQ</sequence>
<accession>A0A8S5RX24</accession>
<protein>
    <submittedName>
        <fullName evidence="1">TT viral ORF2</fullName>
    </submittedName>
</protein>
<name>A0A8S5RX24_9VIRU</name>
<evidence type="ECO:0000313" key="1">
    <source>
        <dbReference type="EMBL" id="DAF43208.1"/>
    </source>
</evidence>
<reference evidence="1" key="1">
    <citation type="journal article" date="2021" name="Proc. Natl. Acad. Sci. U.S.A.">
        <title>A Catalog of Tens of Thousands of Viruses from Human Metagenomes Reveals Hidden Associations with Chronic Diseases.</title>
        <authorList>
            <person name="Tisza M.J."/>
            <person name="Buck C.B."/>
        </authorList>
    </citation>
    <scope>NUCLEOTIDE SEQUENCE</scope>
    <source>
        <strain evidence="1">Ctq1T2</strain>
    </source>
</reference>
<proteinExistence type="predicted"/>
<dbReference type="EMBL" id="BK032500">
    <property type="protein sequence ID" value="DAF43208.1"/>
    <property type="molecule type" value="Genomic_DNA"/>
</dbReference>
<organism evidence="1">
    <name type="scientific">Anelloviridae sp. ctq1T2</name>
    <dbReference type="NCBI Taxonomy" id="2828023"/>
    <lineage>
        <taxon>Viruses</taxon>
        <taxon>Monodnaviria</taxon>
        <taxon>Shotokuvirae</taxon>
        <taxon>Commensaviricota</taxon>
        <taxon>Cardeaviricetes</taxon>
        <taxon>Sanitavirales</taxon>
        <taxon>Anelloviridae</taxon>
    </lineage>
</organism>